<feature type="region of interest" description="Disordered" evidence="1">
    <location>
        <begin position="1"/>
        <end position="24"/>
    </location>
</feature>
<dbReference type="AlphaFoldDB" id="A0A5J4U134"/>
<name>A0A5J4U134_9EUKA</name>
<gene>
    <name evidence="2" type="ORF">EZS28_040215</name>
</gene>
<feature type="compositionally biased region" description="Low complexity" evidence="1">
    <location>
        <begin position="98"/>
        <end position="125"/>
    </location>
</feature>
<accession>A0A5J4U134</accession>
<evidence type="ECO:0000313" key="2">
    <source>
        <dbReference type="EMBL" id="KAA6364257.1"/>
    </source>
</evidence>
<proteinExistence type="predicted"/>
<dbReference type="Proteomes" id="UP000324800">
    <property type="component" value="Unassembled WGS sequence"/>
</dbReference>
<feature type="compositionally biased region" description="Basic and acidic residues" evidence="1">
    <location>
        <begin position="70"/>
        <end position="81"/>
    </location>
</feature>
<dbReference type="EMBL" id="SNRW01021885">
    <property type="protein sequence ID" value="KAA6364257.1"/>
    <property type="molecule type" value="Genomic_DNA"/>
</dbReference>
<reference evidence="2 3" key="1">
    <citation type="submission" date="2019-03" db="EMBL/GenBank/DDBJ databases">
        <title>Single cell metagenomics reveals metabolic interactions within the superorganism composed of flagellate Streblomastix strix and complex community of Bacteroidetes bacteria on its surface.</title>
        <authorList>
            <person name="Treitli S.C."/>
            <person name="Kolisko M."/>
            <person name="Husnik F."/>
            <person name="Keeling P."/>
            <person name="Hampl V."/>
        </authorList>
    </citation>
    <scope>NUCLEOTIDE SEQUENCE [LARGE SCALE GENOMIC DNA]</scope>
    <source>
        <strain evidence="2">ST1C</strain>
    </source>
</reference>
<comment type="caution">
    <text evidence="2">The sequence shown here is derived from an EMBL/GenBank/DDBJ whole genome shotgun (WGS) entry which is preliminary data.</text>
</comment>
<sequence length="149" mass="17705">GIKMDLKPETNQEAEAKEHIEEGNMVIKEGDRTIRIEINRIRRDIEKRKRENWDDNPNDEWIKRTQMQKDTSENHSDKDSTWTEDEAPQNQITTSQPKQPVHQTQRVQQVQVQPKQQAPAQVPRQRNATREVIYTIERETIIWNIQLGE</sequence>
<feature type="region of interest" description="Disordered" evidence="1">
    <location>
        <begin position="42"/>
        <end position="127"/>
    </location>
</feature>
<feature type="compositionally biased region" description="Polar residues" evidence="1">
    <location>
        <begin position="88"/>
        <end position="97"/>
    </location>
</feature>
<feature type="non-terminal residue" evidence="2">
    <location>
        <position position="1"/>
    </location>
</feature>
<evidence type="ECO:0000256" key="1">
    <source>
        <dbReference type="SAM" id="MobiDB-lite"/>
    </source>
</evidence>
<feature type="compositionally biased region" description="Basic and acidic residues" evidence="1">
    <location>
        <begin position="42"/>
        <end position="53"/>
    </location>
</feature>
<evidence type="ECO:0000313" key="3">
    <source>
        <dbReference type="Proteomes" id="UP000324800"/>
    </source>
</evidence>
<protein>
    <submittedName>
        <fullName evidence="2">Uncharacterized protein</fullName>
    </submittedName>
</protein>
<organism evidence="2 3">
    <name type="scientific">Streblomastix strix</name>
    <dbReference type="NCBI Taxonomy" id="222440"/>
    <lineage>
        <taxon>Eukaryota</taxon>
        <taxon>Metamonada</taxon>
        <taxon>Preaxostyla</taxon>
        <taxon>Oxymonadida</taxon>
        <taxon>Streblomastigidae</taxon>
        <taxon>Streblomastix</taxon>
    </lineage>
</organism>